<dbReference type="AlphaFoldDB" id="D2R3G0"/>
<feature type="transmembrane region" description="Helical" evidence="1">
    <location>
        <begin position="583"/>
        <end position="603"/>
    </location>
</feature>
<dbReference type="HOGENOM" id="CLU_412102_0_0_0"/>
<reference evidence="2 3" key="1">
    <citation type="journal article" date="2009" name="Stand. Genomic Sci.">
        <title>Complete genome sequence of Pirellula staleyi type strain (ATCC 27377).</title>
        <authorList>
            <person name="Clum A."/>
            <person name="Tindall B.J."/>
            <person name="Sikorski J."/>
            <person name="Ivanova N."/>
            <person name="Mavrommatis K."/>
            <person name="Lucas S."/>
            <person name="Glavina del Rio T."/>
            <person name="Nolan M."/>
            <person name="Chen F."/>
            <person name="Tice H."/>
            <person name="Pitluck S."/>
            <person name="Cheng J.F."/>
            <person name="Chertkov O."/>
            <person name="Brettin T."/>
            <person name="Han C."/>
            <person name="Detter J.C."/>
            <person name="Kuske C."/>
            <person name="Bruce D."/>
            <person name="Goodwin L."/>
            <person name="Ovchinikova G."/>
            <person name="Pati A."/>
            <person name="Mikhailova N."/>
            <person name="Chen A."/>
            <person name="Palaniappan K."/>
            <person name="Land M."/>
            <person name="Hauser L."/>
            <person name="Chang Y.J."/>
            <person name="Jeffries C.D."/>
            <person name="Chain P."/>
            <person name="Rohde M."/>
            <person name="Goker M."/>
            <person name="Bristow J."/>
            <person name="Eisen J.A."/>
            <person name="Markowitz V."/>
            <person name="Hugenholtz P."/>
            <person name="Kyrpides N.C."/>
            <person name="Klenk H.P."/>
            <person name="Lapidus A."/>
        </authorList>
    </citation>
    <scope>NUCLEOTIDE SEQUENCE [LARGE SCALE GENOMIC DNA]</scope>
    <source>
        <strain evidence="3">ATCC 27377 / DSM 6068 / ICPB 4128</strain>
    </source>
</reference>
<organism evidence="2 3">
    <name type="scientific">Pirellula staleyi (strain ATCC 27377 / DSM 6068 / ICPB 4128)</name>
    <name type="common">Pirella staleyi</name>
    <dbReference type="NCBI Taxonomy" id="530564"/>
    <lineage>
        <taxon>Bacteria</taxon>
        <taxon>Pseudomonadati</taxon>
        <taxon>Planctomycetota</taxon>
        <taxon>Planctomycetia</taxon>
        <taxon>Pirellulales</taxon>
        <taxon>Pirellulaceae</taxon>
        <taxon>Pirellula</taxon>
    </lineage>
</organism>
<keyword evidence="1" id="KW-0812">Transmembrane</keyword>
<keyword evidence="1" id="KW-0472">Membrane</keyword>
<feature type="transmembrane region" description="Helical" evidence="1">
    <location>
        <begin position="502"/>
        <end position="523"/>
    </location>
</feature>
<gene>
    <name evidence="2" type="ordered locus">Psta_0504</name>
</gene>
<feature type="transmembrane region" description="Helical" evidence="1">
    <location>
        <begin position="401"/>
        <end position="423"/>
    </location>
</feature>
<feature type="transmembrane region" description="Helical" evidence="1">
    <location>
        <begin position="47"/>
        <end position="68"/>
    </location>
</feature>
<feature type="transmembrane region" description="Helical" evidence="1">
    <location>
        <begin position="182"/>
        <end position="208"/>
    </location>
</feature>
<feature type="transmembrane region" description="Helical" evidence="1">
    <location>
        <begin position="152"/>
        <end position="170"/>
    </location>
</feature>
<dbReference type="STRING" id="530564.Psta_0504"/>
<proteinExistence type="predicted"/>
<keyword evidence="3" id="KW-1185">Reference proteome</keyword>
<sequence precursor="true">MLAYIPKFTRTRLLLLAWATLYLSVAAAPLLAPAVFGRENSRQLEFIIPPLIMIFAGGATLLAIWAALAPVKTIERIGAPLSILIVYTSIATAPMGANLEVAYIQIATIINWVILVTAIRVTHKPHNIHLKPQTLDTSVMEQTEQQYSLFDMIWWMTILATAFAVVRIFTPNVALLNPQFDIIAAIQMTLMLLFIATAPLFVVALLGITNCLDSKRPSRYLVAFCLAMPISAIFGMLFLLMPNPRTSVMTYVHIFCFLYFAFSFISAPFSLFALTLLSFRLVGLKLEKVLKLPISAPLLSNKLAGKVQEESLPPLEMPTLSEIDSVFSRDSIPTFTRHNPTISLSDLDNSAHFHPKLAIEGNVFPGVSSLQAWLLLLVVLHLVVTVAVAACYHWSINDRFANTVAAMALLGVGSAQLALLAIWSAFGTSHPLRRLVATLGMMFVIILLGTLVIENRHVAITLQWTGVISSLLMLGTLWFAHRRSKIRLIAPEVSAEGNSRKHWFTVAELAGCLFGIGTLAIFSRLTTFPAFFFDSDYGLEIPALFFFVFIVYIFLGIASTAASFALVFGTLQTASITKGLRQLSLALLFSWSVAVGIILAIIFPRGVSITWSHIVFVIAAALPNALLMLGTAFFFRLLGIHAVRVARVMPPDPAVLSNSSHEPSSR</sequence>
<feature type="transmembrane region" description="Helical" evidence="1">
    <location>
        <begin position="609"/>
        <end position="635"/>
    </location>
</feature>
<feature type="transmembrane region" description="Helical" evidence="1">
    <location>
        <begin position="102"/>
        <end position="121"/>
    </location>
</feature>
<evidence type="ECO:0000256" key="1">
    <source>
        <dbReference type="SAM" id="Phobius"/>
    </source>
</evidence>
<feature type="transmembrane region" description="Helical" evidence="1">
    <location>
        <begin position="435"/>
        <end position="453"/>
    </location>
</feature>
<feature type="transmembrane region" description="Helical" evidence="1">
    <location>
        <begin position="220"/>
        <end position="240"/>
    </location>
</feature>
<accession>D2R3G0</accession>
<feature type="transmembrane region" description="Helical" evidence="1">
    <location>
        <begin position="77"/>
        <end position="96"/>
    </location>
</feature>
<evidence type="ECO:0000313" key="2">
    <source>
        <dbReference type="EMBL" id="ADB15191.1"/>
    </source>
</evidence>
<dbReference type="EMBL" id="CP001848">
    <property type="protein sequence ID" value="ADB15191.1"/>
    <property type="molecule type" value="Genomic_DNA"/>
</dbReference>
<evidence type="ECO:0000313" key="3">
    <source>
        <dbReference type="Proteomes" id="UP000001887"/>
    </source>
</evidence>
<feature type="transmembrane region" description="Helical" evidence="1">
    <location>
        <begin position="372"/>
        <end position="395"/>
    </location>
</feature>
<dbReference type="KEGG" id="psl:Psta_0504"/>
<dbReference type="Proteomes" id="UP000001887">
    <property type="component" value="Chromosome"/>
</dbReference>
<keyword evidence="1" id="KW-1133">Transmembrane helix</keyword>
<feature type="transmembrane region" description="Helical" evidence="1">
    <location>
        <begin position="543"/>
        <end position="571"/>
    </location>
</feature>
<protein>
    <submittedName>
        <fullName evidence="2">Uncharacterized protein</fullName>
    </submittedName>
</protein>
<name>D2R3G0_PIRSD</name>
<feature type="transmembrane region" description="Helical" evidence="1">
    <location>
        <begin position="459"/>
        <end position="481"/>
    </location>
</feature>
<feature type="transmembrane region" description="Helical" evidence="1">
    <location>
        <begin position="252"/>
        <end position="279"/>
    </location>
</feature>